<sequence>MMTENVRNYRDKVIEVHFEKHEEMSLDLTIDRLSSKPSIVESRSTAFNLRERSFLVDDLGARFRVWRSSSRGRLRRLGDSR</sequence>
<accession>A0A6A5HMK9</accession>
<gene>
    <name evidence="1" type="ORF">GCK72_001287</name>
</gene>
<dbReference type="RefSeq" id="XP_053591546.1">
    <property type="nucleotide sequence ID" value="XM_053722901.1"/>
</dbReference>
<evidence type="ECO:0000313" key="2">
    <source>
        <dbReference type="Proteomes" id="UP000483820"/>
    </source>
</evidence>
<comment type="caution">
    <text evidence="1">The sequence shown here is derived from an EMBL/GenBank/DDBJ whole genome shotgun (WGS) entry which is preliminary data.</text>
</comment>
<dbReference type="Proteomes" id="UP000483820">
    <property type="component" value="Chromosome I"/>
</dbReference>
<dbReference type="AlphaFoldDB" id="A0A6A5HMK9"/>
<name>A0A6A5HMK9_CAERE</name>
<dbReference type="CTD" id="78773246"/>
<organism evidence="1 2">
    <name type="scientific">Caenorhabditis remanei</name>
    <name type="common">Caenorhabditis vulgaris</name>
    <dbReference type="NCBI Taxonomy" id="31234"/>
    <lineage>
        <taxon>Eukaryota</taxon>
        <taxon>Metazoa</taxon>
        <taxon>Ecdysozoa</taxon>
        <taxon>Nematoda</taxon>
        <taxon>Chromadorea</taxon>
        <taxon>Rhabditida</taxon>
        <taxon>Rhabditina</taxon>
        <taxon>Rhabditomorpha</taxon>
        <taxon>Rhabditoidea</taxon>
        <taxon>Rhabditidae</taxon>
        <taxon>Peloderinae</taxon>
        <taxon>Caenorhabditis</taxon>
    </lineage>
</organism>
<dbReference type="KEGG" id="crq:GCK72_001287"/>
<dbReference type="GeneID" id="78773246"/>
<protein>
    <submittedName>
        <fullName evidence="1">Uncharacterized protein</fullName>
    </submittedName>
</protein>
<reference evidence="1 2" key="1">
    <citation type="submission" date="2019-12" db="EMBL/GenBank/DDBJ databases">
        <title>Chromosome-level assembly of the Caenorhabditis remanei genome.</title>
        <authorList>
            <person name="Teterina A.A."/>
            <person name="Willis J.H."/>
            <person name="Phillips P.C."/>
        </authorList>
    </citation>
    <scope>NUCLEOTIDE SEQUENCE [LARGE SCALE GENOMIC DNA]</scope>
    <source>
        <strain evidence="1 2">PX506</strain>
        <tissue evidence="1">Whole organism</tissue>
    </source>
</reference>
<proteinExistence type="predicted"/>
<evidence type="ECO:0000313" key="1">
    <source>
        <dbReference type="EMBL" id="KAF1769470.1"/>
    </source>
</evidence>
<dbReference type="EMBL" id="WUAV01000001">
    <property type="protein sequence ID" value="KAF1769470.1"/>
    <property type="molecule type" value="Genomic_DNA"/>
</dbReference>